<reference evidence="4" key="1">
    <citation type="submission" date="2020-05" db="UniProtKB">
        <authorList>
            <consortium name="EnsemblMetazoa"/>
        </authorList>
    </citation>
    <scope>IDENTIFICATION</scope>
    <source>
        <strain evidence="4">Aabys</strain>
    </source>
</reference>
<sequence>MAKKGGVQQLQTDISNDEDFEKFLEKPGLLVLDVCSEWCGPCVGMVGSLKKVKLEVGGDNLQLGICKSDHITALARFRRKSEPTWLFVTGGKAVNLMFGTNVPKLMALIVNELNLVGNKNRKFYEITELQPEEIARRQVVEQAEEAARKVEAAVAEKKRLDYLQFVTDTIRENLNDMGVTLFGPQVNRDMFKKIMEPADLLKIQCKDRKVTQINGEDFKVIHHNCTNPIDEDVLRQLEGKELLLCFWKVPGEGDDVPAILMEYARELTKTETLPPDEFNEEEQIKPPIVPSVEVTVEYEVTDDEADDDEVAENPNMETTSDAPEPADLSPNNGGEEQENGTQEKAEENENTPEEETFENLGEEELNLAAVDEPGLEMASEDLNLNLEDLEREIEPEEPQKPSDEAKESRKTKKRICSKTVQLPAIWVPQDQRTHAALIYVYFRNQTANFLPPDPEPEPPYIIMSFDTYKKRDLIPLADGRKEFIPMYGFFSSDDPETAEYITNSVHKYKVQTSNDKLVMKVNKCSEDTVLALVAYCPSYVSPNSVVGLEEANKFFPATYKTLEQEVAEAAAIAAELAKKIRKKKERRKKEAQEVPAEKETEVDGTHASSGEEESAESTSAEGEGEAEAANQEGDGD</sequence>
<dbReference type="VEuPathDB" id="VectorBase:MDOA005040"/>
<accession>A0A1I8MHT2</accession>
<feature type="compositionally biased region" description="Acidic residues" evidence="1">
    <location>
        <begin position="299"/>
        <end position="311"/>
    </location>
</feature>
<dbReference type="Pfam" id="PF15928">
    <property type="entry name" value="DUF4746"/>
    <property type="match status" value="1"/>
</dbReference>
<dbReference type="KEGG" id="mde:101888478"/>
<dbReference type="InterPro" id="IPR051766">
    <property type="entry name" value="TXND_domain-containing"/>
</dbReference>
<feature type="compositionally biased region" description="Acidic residues" evidence="1">
    <location>
        <begin position="348"/>
        <end position="359"/>
    </location>
</feature>
<dbReference type="STRING" id="7370.A0A1I8MHT2"/>
<protein>
    <recommendedName>
        <fullName evidence="5">Thioredoxin</fullName>
    </recommendedName>
</protein>
<feature type="domain" description="DUF4746" evidence="3">
    <location>
        <begin position="232"/>
        <end position="565"/>
    </location>
</feature>
<evidence type="ECO:0000259" key="3">
    <source>
        <dbReference type="Pfam" id="PF15928"/>
    </source>
</evidence>
<dbReference type="OrthoDB" id="10263751at2759"/>
<feature type="region of interest" description="Disordered" evidence="1">
    <location>
        <begin position="391"/>
        <end position="413"/>
    </location>
</feature>
<dbReference type="RefSeq" id="XP_005182481.2">
    <property type="nucleotide sequence ID" value="XM_005182424.3"/>
</dbReference>
<dbReference type="eggNOG" id="KOG0907">
    <property type="taxonomic scope" value="Eukaryota"/>
</dbReference>
<evidence type="ECO:0000259" key="2">
    <source>
        <dbReference type="Pfam" id="PF00085"/>
    </source>
</evidence>
<dbReference type="InterPro" id="IPR031827">
    <property type="entry name" value="DUF4746"/>
</dbReference>
<feature type="region of interest" description="Disordered" evidence="1">
    <location>
        <begin position="271"/>
        <end position="359"/>
    </location>
</feature>
<evidence type="ECO:0000313" key="4">
    <source>
        <dbReference type="EnsemblMetazoa" id="MDOA005040-PA"/>
    </source>
</evidence>
<evidence type="ECO:0000256" key="1">
    <source>
        <dbReference type="SAM" id="MobiDB-lite"/>
    </source>
</evidence>
<dbReference type="SUPFAM" id="SSF52833">
    <property type="entry name" value="Thioredoxin-like"/>
    <property type="match status" value="1"/>
</dbReference>
<proteinExistence type="predicted"/>
<dbReference type="PANTHER" id="PTHR46135">
    <property type="entry name" value="NME/NM23 FAMILY MEMBER 8"/>
    <property type="match status" value="1"/>
</dbReference>
<gene>
    <name evidence="4" type="primary">101888478</name>
</gene>
<dbReference type="InterPro" id="IPR036249">
    <property type="entry name" value="Thioredoxin-like_sf"/>
</dbReference>
<organism evidence="4">
    <name type="scientific">Musca domestica</name>
    <name type="common">House fly</name>
    <dbReference type="NCBI Taxonomy" id="7370"/>
    <lineage>
        <taxon>Eukaryota</taxon>
        <taxon>Metazoa</taxon>
        <taxon>Ecdysozoa</taxon>
        <taxon>Arthropoda</taxon>
        <taxon>Hexapoda</taxon>
        <taxon>Insecta</taxon>
        <taxon>Pterygota</taxon>
        <taxon>Neoptera</taxon>
        <taxon>Endopterygota</taxon>
        <taxon>Diptera</taxon>
        <taxon>Brachycera</taxon>
        <taxon>Muscomorpha</taxon>
        <taxon>Muscoidea</taxon>
        <taxon>Muscidae</taxon>
        <taxon>Musca</taxon>
    </lineage>
</organism>
<dbReference type="EnsemblMetazoa" id="MDOA005040-RA">
    <property type="protein sequence ID" value="MDOA005040-PA"/>
    <property type="gene ID" value="MDOA005040"/>
</dbReference>
<dbReference type="PANTHER" id="PTHR46135:SF3">
    <property type="entry name" value="NME_NM23 FAMILY MEMBER 8"/>
    <property type="match status" value="1"/>
</dbReference>
<feature type="region of interest" description="Disordered" evidence="1">
    <location>
        <begin position="583"/>
        <end position="636"/>
    </location>
</feature>
<dbReference type="Pfam" id="PF00085">
    <property type="entry name" value="Thioredoxin"/>
    <property type="match status" value="1"/>
</dbReference>
<dbReference type="VEuPathDB" id="VectorBase:MDOMA2_008747"/>
<feature type="compositionally biased region" description="Basic and acidic residues" evidence="1">
    <location>
        <begin position="397"/>
        <end position="408"/>
    </location>
</feature>
<evidence type="ECO:0008006" key="5">
    <source>
        <dbReference type="Google" id="ProtNLM"/>
    </source>
</evidence>
<dbReference type="InterPro" id="IPR013766">
    <property type="entry name" value="Thioredoxin_domain"/>
</dbReference>
<dbReference type="AlphaFoldDB" id="A0A1I8MHT2"/>
<feature type="domain" description="Thioredoxin" evidence="2">
    <location>
        <begin position="15"/>
        <end position="102"/>
    </location>
</feature>
<feature type="compositionally biased region" description="Basic and acidic residues" evidence="1">
    <location>
        <begin position="588"/>
        <end position="604"/>
    </location>
</feature>
<name>A0A1I8MHT2_MUSDO</name>
<dbReference type="Gene3D" id="3.40.30.10">
    <property type="entry name" value="Glutaredoxin"/>
    <property type="match status" value="1"/>
</dbReference>